<sequence>MGTVSSPESNPQSSDDSDRKDKERVSKERVGFDDILPFNLDPSYDPREGLWDPERAEREEGVKEEAAVPEPAPPVPVVKRKRALPRSWVNITLRAMFVLVILAALWGLFF</sequence>
<name>A0A177ID10_9CORY</name>
<organism evidence="3 4">
    <name type="scientific">Corynebacterium stationis</name>
    <dbReference type="NCBI Taxonomy" id="1705"/>
    <lineage>
        <taxon>Bacteria</taxon>
        <taxon>Bacillati</taxon>
        <taxon>Actinomycetota</taxon>
        <taxon>Actinomycetes</taxon>
        <taxon>Mycobacteriales</taxon>
        <taxon>Corynebacteriaceae</taxon>
        <taxon>Corynebacterium</taxon>
    </lineage>
</organism>
<feature type="transmembrane region" description="Helical" evidence="2">
    <location>
        <begin position="88"/>
        <end position="109"/>
    </location>
</feature>
<evidence type="ECO:0000313" key="4">
    <source>
        <dbReference type="Proteomes" id="UP000076947"/>
    </source>
</evidence>
<dbReference type="OrthoDB" id="4427721at2"/>
<feature type="compositionally biased region" description="Polar residues" evidence="1">
    <location>
        <begin position="1"/>
        <end position="12"/>
    </location>
</feature>
<gene>
    <name evidence="3" type="ORF">AYJ05_01675</name>
</gene>
<accession>A0A177ID10</accession>
<feature type="compositionally biased region" description="Basic and acidic residues" evidence="1">
    <location>
        <begin position="44"/>
        <end position="66"/>
    </location>
</feature>
<keyword evidence="4" id="KW-1185">Reference proteome</keyword>
<proteinExistence type="predicted"/>
<keyword evidence="2" id="KW-1133">Transmembrane helix</keyword>
<protein>
    <submittedName>
        <fullName evidence="3">Uncharacterized protein</fullName>
    </submittedName>
</protein>
<dbReference type="AlphaFoldDB" id="A0A177ID10"/>
<dbReference type="Proteomes" id="UP000076947">
    <property type="component" value="Unassembled WGS sequence"/>
</dbReference>
<feature type="region of interest" description="Disordered" evidence="1">
    <location>
        <begin position="1"/>
        <end position="75"/>
    </location>
</feature>
<feature type="compositionally biased region" description="Basic and acidic residues" evidence="1">
    <location>
        <begin position="16"/>
        <end position="32"/>
    </location>
</feature>
<dbReference type="RefSeq" id="WP_082869533.1">
    <property type="nucleotide sequence ID" value="NZ_CAJFGC010000066.1"/>
</dbReference>
<reference evidence="4" key="1">
    <citation type="submission" date="2016-02" db="EMBL/GenBank/DDBJ databases">
        <authorList>
            <person name="Kaur G."/>
            <person name="Nair G.R."/>
            <person name="Mayilraj S."/>
        </authorList>
    </citation>
    <scope>NUCLEOTIDE SEQUENCE [LARGE SCALE GENOMIC DNA]</scope>
    <source>
        <strain evidence="4">GA-15</strain>
    </source>
</reference>
<keyword evidence="2" id="KW-0812">Transmembrane</keyword>
<keyword evidence="2" id="KW-0472">Membrane</keyword>
<evidence type="ECO:0000256" key="1">
    <source>
        <dbReference type="SAM" id="MobiDB-lite"/>
    </source>
</evidence>
<evidence type="ECO:0000313" key="3">
    <source>
        <dbReference type="EMBL" id="OAH26171.1"/>
    </source>
</evidence>
<dbReference type="EMBL" id="LSTQ01000024">
    <property type="protein sequence ID" value="OAH26171.1"/>
    <property type="molecule type" value="Genomic_DNA"/>
</dbReference>
<evidence type="ECO:0000256" key="2">
    <source>
        <dbReference type="SAM" id="Phobius"/>
    </source>
</evidence>
<comment type="caution">
    <text evidence="3">The sequence shown here is derived from an EMBL/GenBank/DDBJ whole genome shotgun (WGS) entry which is preliminary data.</text>
</comment>